<sequence>MCKQCLITANHDACVLNYVNDMNSRGMKQKPKVWKPKNVGSKERLASPKPRKPRSYPRWSPTGRIFDLTRKIIESSNVESHFDCSNGDNESKRFPNSTFSLAGHSNLFMVRRLRMFKAHDRKSKASHKLRLEIPRNRPLWK</sequence>
<keyword evidence="3" id="KW-1185">Reference proteome</keyword>
<dbReference type="Proteomes" id="UP001151760">
    <property type="component" value="Unassembled WGS sequence"/>
</dbReference>
<proteinExistence type="predicted"/>
<dbReference type="EMBL" id="BQNB010008875">
    <property type="protein sequence ID" value="GJS55541.1"/>
    <property type="molecule type" value="Genomic_DNA"/>
</dbReference>
<gene>
    <name evidence="2" type="ORF">Tco_0628903</name>
</gene>
<organism evidence="2 3">
    <name type="scientific">Tanacetum coccineum</name>
    <dbReference type="NCBI Taxonomy" id="301880"/>
    <lineage>
        <taxon>Eukaryota</taxon>
        <taxon>Viridiplantae</taxon>
        <taxon>Streptophyta</taxon>
        <taxon>Embryophyta</taxon>
        <taxon>Tracheophyta</taxon>
        <taxon>Spermatophyta</taxon>
        <taxon>Magnoliopsida</taxon>
        <taxon>eudicotyledons</taxon>
        <taxon>Gunneridae</taxon>
        <taxon>Pentapetalae</taxon>
        <taxon>asterids</taxon>
        <taxon>campanulids</taxon>
        <taxon>Asterales</taxon>
        <taxon>Asteraceae</taxon>
        <taxon>Asteroideae</taxon>
        <taxon>Anthemideae</taxon>
        <taxon>Anthemidinae</taxon>
        <taxon>Tanacetum</taxon>
    </lineage>
</organism>
<evidence type="ECO:0000256" key="1">
    <source>
        <dbReference type="SAM" id="MobiDB-lite"/>
    </source>
</evidence>
<evidence type="ECO:0000313" key="2">
    <source>
        <dbReference type="EMBL" id="GJS55541.1"/>
    </source>
</evidence>
<reference evidence="2" key="2">
    <citation type="submission" date="2022-01" db="EMBL/GenBank/DDBJ databases">
        <authorList>
            <person name="Yamashiro T."/>
            <person name="Shiraishi A."/>
            <person name="Satake H."/>
            <person name="Nakayama K."/>
        </authorList>
    </citation>
    <scope>NUCLEOTIDE SEQUENCE</scope>
</reference>
<comment type="caution">
    <text evidence="2">The sequence shown here is derived from an EMBL/GenBank/DDBJ whole genome shotgun (WGS) entry which is preliminary data.</text>
</comment>
<reference evidence="2" key="1">
    <citation type="journal article" date="2022" name="Int. J. Mol. Sci.">
        <title>Draft Genome of Tanacetum Coccineum: Genomic Comparison of Closely Related Tanacetum-Family Plants.</title>
        <authorList>
            <person name="Yamashiro T."/>
            <person name="Shiraishi A."/>
            <person name="Nakayama K."/>
            <person name="Satake H."/>
        </authorList>
    </citation>
    <scope>NUCLEOTIDE SEQUENCE</scope>
</reference>
<evidence type="ECO:0000313" key="3">
    <source>
        <dbReference type="Proteomes" id="UP001151760"/>
    </source>
</evidence>
<protein>
    <submittedName>
        <fullName evidence="2">Uncharacterized protein</fullName>
    </submittedName>
</protein>
<accession>A0ABQ4WRP3</accession>
<feature type="region of interest" description="Disordered" evidence="1">
    <location>
        <begin position="27"/>
        <end position="60"/>
    </location>
</feature>
<name>A0ABQ4WRP3_9ASTR</name>